<dbReference type="AlphaFoldDB" id="A0A399R9S5"/>
<dbReference type="CDD" id="cd01449">
    <property type="entry name" value="TST_Repeat_2"/>
    <property type="match status" value="1"/>
</dbReference>
<dbReference type="PROSITE" id="PS50206">
    <property type="entry name" value="RHODANESE_3"/>
    <property type="match status" value="2"/>
</dbReference>
<keyword evidence="1 3" id="KW-0808">Transferase</keyword>
<dbReference type="GO" id="GO:0004792">
    <property type="term" value="F:thiosulfate-cyanide sulfurtransferase activity"/>
    <property type="evidence" value="ECO:0007669"/>
    <property type="project" value="InterPro"/>
</dbReference>
<dbReference type="Proteomes" id="UP000266385">
    <property type="component" value="Unassembled WGS sequence"/>
</dbReference>
<evidence type="ECO:0000256" key="2">
    <source>
        <dbReference type="ARBA" id="ARBA00022737"/>
    </source>
</evidence>
<gene>
    <name evidence="6" type="ORF">D1223_12275</name>
</gene>
<dbReference type="PROSITE" id="PS00683">
    <property type="entry name" value="RHODANESE_2"/>
    <property type="match status" value="1"/>
</dbReference>
<dbReference type="EMBL" id="QWFX01000013">
    <property type="protein sequence ID" value="RIJ28180.1"/>
    <property type="molecule type" value="Genomic_DNA"/>
</dbReference>
<dbReference type="Pfam" id="PF00581">
    <property type="entry name" value="Rhodanese"/>
    <property type="match status" value="2"/>
</dbReference>
<accession>A0A399R9S5</accession>
<evidence type="ECO:0000259" key="5">
    <source>
        <dbReference type="PROSITE" id="PS50206"/>
    </source>
</evidence>
<dbReference type="InterPro" id="IPR001763">
    <property type="entry name" value="Rhodanese-like_dom"/>
</dbReference>
<evidence type="ECO:0000256" key="3">
    <source>
        <dbReference type="RuleBase" id="RU000507"/>
    </source>
</evidence>
<feature type="region of interest" description="Disordered" evidence="4">
    <location>
        <begin position="176"/>
        <end position="197"/>
    </location>
</feature>
<evidence type="ECO:0000313" key="6">
    <source>
        <dbReference type="EMBL" id="RIJ28180.1"/>
    </source>
</evidence>
<dbReference type="FunFam" id="3.40.250.10:FF:000015">
    <property type="entry name" value="Sulfurtransferase"/>
    <property type="match status" value="1"/>
</dbReference>
<proteinExistence type="predicted"/>
<sequence length="281" mass="30266">MTSPLVSAAWLKSNISAPDLRIIDASWFPSWIASANAGRAAYERGHIPGAVYFDIDDICAEESDLPHMMPDSVKFSSRVRKLGVGDGNRIVVYDSNDFIASARVWWMFRVMGHEDVVVLDGGLRAWEAEGGDLEDLPPIVTGGRHFTPRVQAHLIKSREQVREASSGATLPILDARPAGRFNGTEEEPRAGLPSGHIPGSVNIPSAKLVAPDGRMADEIQLKKLFDDYRAGPVVATCGSGVSAAVLALGLAQLGNWEAALYDGSWTEWASDKDNPVETSTA</sequence>
<organism evidence="6 7">
    <name type="scientific">Henriciella mobilis</name>
    <dbReference type="NCBI Taxonomy" id="2305467"/>
    <lineage>
        <taxon>Bacteria</taxon>
        <taxon>Pseudomonadati</taxon>
        <taxon>Pseudomonadota</taxon>
        <taxon>Alphaproteobacteria</taxon>
        <taxon>Hyphomonadales</taxon>
        <taxon>Hyphomonadaceae</taxon>
        <taxon>Henriciella</taxon>
    </lineage>
</organism>
<comment type="caution">
    <text evidence="6">The sequence shown here is derived from an EMBL/GenBank/DDBJ whole genome shotgun (WGS) entry which is preliminary data.</text>
</comment>
<evidence type="ECO:0000313" key="7">
    <source>
        <dbReference type="Proteomes" id="UP000266385"/>
    </source>
</evidence>
<dbReference type="SUPFAM" id="SSF52821">
    <property type="entry name" value="Rhodanese/Cell cycle control phosphatase"/>
    <property type="match status" value="2"/>
</dbReference>
<dbReference type="OrthoDB" id="9781034at2"/>
<dbReference type="InterPro" id="IPR036873">
    <property type="entry name" value="Rhodanese-like_dom_sf"/>
</dbReference>
<keyword evidence="2" id="KW-0677">Repeat</keyword>
<dbReference type="SMART" id="SM00450">
    <property type="entry name" value="RHOD"/>
    <property type="match status" value="2"/>
</dbReference>
<dbReference type="CDD" id="cd01448">
    <property type="entry name" value="TST_Repeat_1"/>
    <property type="match status" value="1"/>
</dbReference>
<name>A0A399R9S5_9PROT</name>
<dbReference type="PANTHER" id="PTHR11364">
    <property type="entry name" value="THIOSULFATE SULFERTANSFERASE"/>
    <property type="match status" value="1"/>
</dbReference>
<dbReference type="PANTHER" id="PTHR11364:SF27">
    <property type="entry name" value="SULFURTRANSFERASE"/>
    <property type="match status" value="1"/>
</dbReference>
<reference evidence="6 7" key="1">
    <citation type="submission" date="2018-08" db="EMBL/GenBank/DDBJ databases">
        <title>Henriciella mobilis sp. nov., isolated from seawater.</title>
        <authorList>
            <person name="Cheng H."/>
            <person name="Wu Y.-H."/>
            <person name="Xu X.-W."/>
            <person name="Guo L.-L."/>
        </authorList>
    </citation>
    <scope>NUCLEOTIDE SEQUENCE [LARGE SCALE GENOMIC DNA]</scope>
    <source>
        <strain evidence="6 7">JN25</strain>
    </source>
</reference>
<dbReference type="PROSITE" id="PS00380">
    <property type="entry name" value="RHODANESE_1"/>
    <property type="match status" value="1"/>
</dbReference>
<keyword evidence="7" id="KW-1185">Reference proteome</keyword>
<feature type="domain" description="Rhodanese" evidence="5">
    <location>
        <begin position="16"/>
        <end position="135"/>
    </location>
</feature>
<dbReference type="InterPro" id="IPR001307">
    <property type="entry name" value="Thiosulphate_STrfase_CS"/>
</dbReference>
<feature type="domain" description="Rhodanese" evidence="5">
    <location>
        <begin position="166"/>
        <end position="277"/>
    </location>
</feature>
<dbReference type="InterPro" id="IPR045078">
    <property type="entry name" value="TST/MPST-like"/>
</dbReference>
<dbReference type="RefSeq" id="WP_119376715.1">
    <property type="nucleotide sequence ID" value="NZ_QWFX01000013.1"/>
</dbReference>
<dbReference type="Gene3D" id="3.40.250.10">
    <property type="entry name" value="Rhodanese-like domain"/>
    <property type="match status" value="2"/>
</dbReference>
<evidence type="ECO:0000256" key="1">
    <source>
        <dbReference type="ARBA" id="ARBA00022679"/>
    </source>
</evidence>
<evidence type="ECO:0000256" key="4">
    <source>
        <dbReference type="SAM" id="MobiDB-lite"/>
    </source>
</evidence>
<protein>
    <recommendedName>
        <fullName evidence="3">Sulfurtransferase</fullName>
    </recommendedName>
</protein>